<protein>
    <submittedName>
        <fullName evidence="2">Unannotated protein</fullName>
    </submittedName>
</protein>
<accession>A0A6J7H1M4</accession>
<evidence type="ECO:0000256" key="1">
    <source>
        <dbReference type="SAM" id="MobiDB-lite"/>
    </source>
</evidence>
<organism evidence="2">
    <name type="scientific">freshwater metagenome</name>
    <dbReference type="NCBI Taxonomy" id="449393"/>
    <lineage>
        <taxon>unclassified sequences</taxon>
        <taxon>metagenomes</taxon>
        <taxon>ecological metagenomes</taxon>
    </lineage>
</organism>
<dbReference type="AlphaFoldDB" id="A0A6J7H1M4"/>
<name>A0A6J7H1M4_9ZZZZ</name>
<sequence length="88" mass="9770">MGDRVELAQHDAPGVVLEVLGRDLVRTFRDGCLEVHHVSRYHVLLASGRTVVVNDRGGRLRRLPTPLAPPPPHLHDLVLRRPPAVAPR</sequence>
<gene>
    <name evidence="2" type="ORF">UFOPK3564_01375</name>
</gene>
<feature type="region of interest" description="Disordered" evidence="1">
    <location>
        <begin position="62"/>
        <end position="88"/>
    </location>
</feature>
<dbReference type="EMBL" id="CAFBMK010000066">
    <property type="protein sequence ID" value="CAB4912938.1"/>
    <property type="molecule type" value="Genomic_DNA"/>
</dbReference>
<evidence type="ECO:0000313" key="2">
    <source>
        <dbReference type="EMBL" id="CAB4912938.1"/>
    </source>
</evidence>
<reference evidence="2" key="1">
    <citation type="submission" date="2020-05" db="EMBL/GenBank/DDBJ databases">
        <authorList>
            <person name="Chiriac C."/>
            <person name="Salcher M."/>
            <person name="Ghai R."/>
            <person name="Kavagutti S V."/>
        </authorList>
    </citation>
    <scope>NUCLEOTIDE SEQUENCE</scope>
</reference>
<proteinExistence type="predicted"/>